<proteinExistence type="predicted"/>
<evidence type="ECO:0000256" key="1">
    <source>
        <dbReference type="SAM" id="Phobius"/>
    </source>
</evidence>
<dbReference type="InterPro" id="IPR012867">
    <property type="entry name" value="DUF1648"/>
</dbReference>
<feature type="transmembrane region" description="Helical" evidence="1">
    <location>
        <begin position="196"/>
        <end position="216"/>
    </location>
</feature>
<keyword evidence="4" id="KW-1185">Reference proteome</keyword>
<feature type="transmembrane region" description="Helical" evidence="1">
    <location>
        <begin position="104"/>
        <end position="124"/>
    </location>
</feature>
<keyword evidence="1" id="KW-1133">Transmembrane helix</keyword>
<feature type="transmembrane region" description="Helical" evidence="1">
    <location>
        <begin position="69"/>
        <end position="92"/>
    </location>
</feature>
<feature type="domain" description="DUF1648" evidence="2">
    <location>
        <begin position="32"/>
        <end position="75"/>
    </location>
</feature>
<protein>
    <submittedName>
        <fullName evidence="3">DUF1648 domain-containing protein</fullName>
    </submittedName>
</protein>
<feature type="transmembrane region" description="Helical" evidence="1">
    <location>
        <begin position="222"/>
        <end position="246"/>
    </location>
</feature>
<keyword evidence="1" id="KW-0812">Transmembrane</keyword>
<name>A0ABY4IZX1_9MICO</name>
<accession>A0ABY4IZX1</accession>
<reference evidence="3 4" key="1">
    <citation type="submission" date="2021-06" db="EMBL/GenBank/DDBJ databases">
        <title>Genome-based taxonomic framework of Microbacterium strains isolated from marine environment, the description of four new species and reclassification of four preexisting species.</title>
        <authorList>
            <person name="Lee S.D."/>
            <person name="Kim S.-M."/>
            <person name="Byeon Y.-S."/>
            <person name="Yang H.L."/>
            <person name="Kim I.S."/>
        </authorList>
    </citation>
    <scope>NUCLEOTIDE SEQUENCE [LARGE SCALE GENOMIC DNA]</scope>
    <source>
        <strain evidence="3 4">KSW4-10</strain>
    </source>
</reference>
<dbReference type="EMBL" id="CP078078">
    <property type="protein sequence ID" value="UPL18286.1"/>
    <property type="molecule type" value="Genomic_DNA"/>
</dbReference>
<sequence length="352" mass="36739">MTTYDLTRTPPPLLKRARRMFVVVAALVPIVITTVALVVLLSWLPSLPEQVATHWGVDGADGFGPAATYLWLLLGVGLGIPALMVVTTLVAVGSHWGGAARLMGALAAGMAAFAAVTSVGSLAIQRDLSESSEIPGIGGVVAVSFVALLVVAGAAWAVQPRVRAPRGRTLEPRYAVHIEKGERVVWIATTSMPRGVVAFLLVVLLGLVALAAYLLGTGTEGGGIVALVVLVVGLSLAATASFRVMITPEGFAARALLGWPRVRVPLDEVESARAVDISPFGEFGGWGWRVAVDGRSGIVLRRGPAIEVSRRGRRPFLVTIDGAEEAAALLQAYVDRTRTSGTMPTDTGKATS</sequence>
<evidence type="ECO:0000313" key="3">
    <source>
        <dbReference type="EMBL" id="UPL18286.1"/>
    </source>
</evidence>
<evidence type="ECO:0000259" key="2">
    <source>
        <dbReference type="Pfam" id="PF07853"/>
    </source>
</evidence>
<dbReference type="Proteomes" id="UP000830631">
    <property type="component" value="Chromosome"/>
</dbReference>
<keyword evidence="1" id="KW-0472">Membrane</keyword>
<gene>
    <name evidence="3" type="ORF">KV397_11235</name>
</gene>
<dbReference type="Pfam" id="PF07853">
    <property type="entry name" value="DUF1648"/>
    <property type="match status" value="1"/>
</dbReference>
<organism evidence="3 4">
    <name type="scientific">Microbacterium aurugineum</name>
    <dbReference type="NCBI Taxonomy" id="2851642"/>
    <lineage>
        <taxon>Bacteria</taxon>
        <taxon>Bacillati</taxon>
        <taxon>Actinomycetota</taxon>
        <taxon>Actinomycetes</taxon>
        <taxon>Micrococcales</taxon>
        <taxon>Microbacteriaceae</taxon>
        <taxon>Microbacterium</taxon>
    </lineage>
</organism>
<evidence type="ECO:0000313" key="4">
    <source>
        <dbReference type="Proteomes" id="UP000830631"/>
    </source>
</evidence>
<feature type="transmembrane region" description="Helical" evidence="1">
    <location>
        <begin position="136"/>
        <end position="158"/>
    </location>
</feature>
<feature type="transmembrane region" description="Helical" evidence="1">
    <location>
        <begin position="21"/>
        <end position="44"/>
    </location>
</feature>
<dbReference type="RefSeq" id="WP_261811289.1">
    <property type="nucleotide sequence ID" value="NZ_CP078078.1"/>
</dbReference>